<evidence type="ECO:0000313" key="2">
    <source>
        <dbReference type="EMBL" id="GAA4421213.1"/>
    </source>
</evidence>
<dbReference type="PANTHER" id="PTHR34580">
    <property type="match status" value="1"/>
</dbReference>
<evidence type="ECO:0000259" key="1">
    <source>
        <dbReference type="PROSITE" id="PS51077"/>
    </source>
</evidence>
<keyword evidence="3" id="KW-1185">Reference proteome</keyword>
<dbReference type="SUPFAM" id="SSF46785">
    <property type="entry name" value="Winged helix' DNA-binding domain"/>
    <property type="match status" value="1"/>
</dbReference>
<dbReference type="PROSITE" id="PS51077">
    <property type="entry name" value="HTH_ICLR"/>
    <property type="match status" value="1"/>
</dbReference>
<dbReference type="InterPro" id="IPR036388">
    <property type="entry name" value="WH-like_DNA-bd_sf"/>
</dbReference>
<dbReference type="Pfam" id="PF25583">
    <property type="entry name" value="WCX"/>
    <property type="match status" value="1"/>
</dbReference>
<gene>
    <name evidence="2" type="ORF">GCM10023187_56970</name>
</gene>
<feature type="domain" description="HTH iclR-type" evidence="1">
    <location>
        <begin position="4"/>
        <end position="65"/>
    </location>
</feature>
<reference evidence="3" key="1">
    <citation type="journal article" date="2019" name="Int. J. Syst. Evol. Microbiol.">
        <title>The Global Catalogue of Microorganisms (GCM) 10K type strain sequencing project: providing services to taxonomists for standard genome sequencing and annotation.</title>
        <authorList>
            <consortium name="The Broad Institute Genomics Platform"/>
            <consortium name="The Broad Institute Genome Sequencing Center for Infectious Disease"/>
            <person name="Wu L."/>
            <person name="Ma J."/>
        </authorList>
    </citation>
    <scope>NUCLEOTIDE SEQUENCE [LARGE SCALE GENOMIC DNA]</scope>
    <source>
        <strain evidence="3">JCM 17925</strain>
    </source>
</reference>
<dbReference type="Pfam" id="PF13280">
    <property type="entry name" value="WYL"/>
    <property type="match status" value="1"/>
</dbReference>
<sequence>MIEQQKLLRLFKLIRLLADRPGRTLQQLADSLEVNKRTVYRYLKLLEEIGYLVDTDEHDRHFLFEADSPRRPAFTPEESALVSRLLTSAAPENPLRSSIRRKLYLTSELVPLADELLDRHQGQVVERLSEAIRDNRQVRLVRYQSANSGSIRDRLVDPLSFTENFALLTAYEPVSGKEKTFKTRRIEDVQVLDSTRTYTEAEQPVDLFGWSGNTIHRVLLRLTSRAYRLLIEDYPPTRAFTETCETGKWPYCFRGEVRDFRGIGRFILGLPGEVQVDEPEELKGYLRERAATAIW</sequence>
<dbReference type="InterPro" id="IPR051534">
    <property type="entry name" value="CBASS_pafABC_assoc_protein"/>
</dbReference>
<proteinExistence type="predicted"/>
<dbReference type="RefSeq" id="WP_345271532.1">
    <property type="nucleotide sequence ID" value="NZ_BAABHB010000025.1"/>
</dbReference>
<dbReference type="InterPro" id="IPR057727">
    <property type="entry name" value="WCX_dom"/>
</dbReference>
<comment type="caution">
    <text evidence="2">The sequence shown here is derived from an EMBL/GenBank/DDBJ whole genome shotgun (WGS) entry which is preliminary data.</text>
</comment>
<dbReference type="Proteomes" id="UP001500936">
    <property type="component" value="Unassembled WGS sequence"/>
</dbReference>
<dbReference type="PROSITE" id="PS52050">
    <property type="entry name" value="WYL"/>
    <property type="match status" value="1"/>
</dbReference>
<dbReference type="Gene3D" id="1.10.10.10">
    <property type="entry name" value="Winged helix-like DNA-binding domain superfamily/Winged helix DNA-binding domain"/>
    <property type="match status" value="1"/>
</dbReference>
<dbReference type="Pfam" id="PF08279">
    <property type="entry name" value="HTH_11"/>
    <property type="match status" value="1"/>
</dbReference>
<dbReference type="InterPro" id="IPR013196">
    <property type="entry name" value="HTH_11"/>
</dbReference>
<dbReference type="InterPro" id="IPR026881">
    <property type="entry name" value="WYL_dom"/>
</dbReference>
<organism evidence="2 3">
    <name type="scientific">Nibrella viscosa</name>
    <dbReference type="NCBI Taxonomy" id="1084524"/>
    <lineage>
        <taxon>Bacteria</taxon>
        <taxon>Pseudomonadati</taxon>
        <taxon>Bacteroidota</taxon>
        <taxon>Cytophagia</taxon>
        <taxon>Cytophagales</taxon>
        <taxon>Spirosomataceae</taxon>
        <taxon>Nibrella</taxon>
    </lineage>
</organism>
<dbReference type="EMBL" id="BAABHB010000025">
    <property type="protein sequence ID" value="GAA4421213.1"/>
    <property type="molecule type" value="Genomic_DNA"/>
</dbReference>
<dbReference type="InterPro" id="IPR005471">
    <property type="entry name" value="Tscrpt_reg_IclR_N"/>
</dbReference>
<dbReference type="PIRSF" id="PIRSF016838">
    <property type="entry name" value="PafC"/>
    <property type="match status" value="1"/>
</dbReference>
<dbReference type="InterPro" id="IPR028349">
    <property type="entry name" value="PafC-like"/>
</dbReference>
<dbReference type="InterPro" id="IPR036390">
    <property type="entry name" value="WH_DNA-bd_sf"/>
</dbReference>
<evidence type="ECO:0000313" key="3">
    <source>
        <dbReference type="Proteomes" id="UP001500936"/>
    </source>
</evidence>
<dbReference type="PANTHER" id="PTHR34580:SF1">
    <property type="entry name" value="PROTEIN PAFC"/>
    <property type="match status" value="1"/>
</dbReference>
<protein>
    <recommendedName>
        <fullName evidence="1">HTH iclR-type domain-containing protein</fullName>
    </recommendedName>
</protein>
<accession>A0ABP8L2C3</accession>
<name>A0ABP8L2C3_9BACT</name>